<feature type="transmembrane region" description="Helical" evidence="6">
    <location>
        <begin position="182"/>
        <end position="201"/>
    </location>
</feature>
<feature type="transmembrane region" description="Helical" evidence="6">
    <location>
        <begin position="312"/>
        <end position="332"/>
    </location>
</feature>
<feature type="transmembrane region" description="Helical" evidence="6">
    <location>
        <begin position="156"/>
        <end position="176"/>
    </location>
</feature>
<comment type="subcellular location">
    <subcellularLocation>
        <location evidence="1">Membrane</location>
        <topology evidence="1">Multi-pass membrane protein</topology>
    </subcellularLocation>
</comment>
<feature type="transmembrane region" description="Helical" evidence="6">
    <location>
        <begin position="404"/>
        <end position="422"/>
    </location>
</feature>
<sequence>MSGLRISRPQVFAGAPSARASRYYPWLVFALSFGLLLSDYMSRQVLNALFPLLKAEWALTDANLGALGGVVALMVGVLTLPLSILADRWGRVRSLTLMAALWSLATLGCAIANSFGEMFVARLFVGIGEAAYGSVGIALVLSVFPRHLRASLSAAFIAGGAFGSVLGMALGGVISAHFGWRFAFVSMALFGLVMVGFYRLLVTEERLQAQRLALNEQATAEPRLGPMPLRALCSALVASRSIICAYVGSALQLFVMGSLLAWMPSFLGRYYGLSTAHAGLGAAGFVLVGGAGMIVCGALTDRVARHAPARKWLMAVTYSVLCFALLGSAFHLPAGTAQLVLIAGGMMLAGGSAGPASAAVANLTDPRIHASAFATLTLVNNLLGLAPGPFFTGLMADHIGLAGALQWMPVAGLIAAICFLIGRRTYTADLQRLAQHRAAA</sequence>
<dbReference type="GO" id="GO:0022857">
    <property type="term" value="F:transmembrane transporter activity"/>
    <property type="evidence" value="ECO:0007669"/>
    <property type="project" value="InterPro"/>
</dbReference>
<keyword evidence="2" id="KW-0813">Transport</keyword>
<evidence type="ECO:0000256" key="5">
    <source>
        <dbReference type="ARBA" id="ARBA00023136"/>
    </source>
</evidence>
<name>A0A2N5CEX7_9BURK</name>
<feature type="transmembrane region" description="Helical" evidence="6">
    <location>
        <begin position="23"/>
        <end position="42"/>
    </location>
</feature>
<dbReference type="PANTHER" id="PTHR23505:SF79">
    <property type="entry name" value="PROTEIN SPINSTER"/>
    <property type="match status" value="1"/>
</dbReference>
<dbReference type="GO" id="GO:0016020">
    <property type="term" value="C:membrane"/>
    <property type="evidence" value="ECO:0007669"/>
    <property type="project" value="UniProtKB-SubCell"/>
</dbReference>
<dbReference type="OrthoDB" id="7002695at2"/>
<dbReference type="InterPro" id="IPR036259">
    <property type="entry name" value="MFS_trans_sf"/>
</dbReference>
<comment type="caution">
    <text evidence="8">The sequence shown here is derived from an EMBL/GenBank/DDBJ whole genome shotgun (WGS) entry which is preliminary data.</text>
</comment>
<feature type="transmembrane region" description="Helical" evidence="6">
    <location>
        <begin position="121"/>
        <end position="144"/>
    </location>
</feature>
<keyword evidence="3 6" id="KW-0812">Transmembrane</keyword>
<feature type="transmembrane region" description="Helical" evidence="6">
    <location>
        <begin position="372"/>
        <end position="392"/>
    </location>
</feature>
<dbReference type="InterPro" id="IPR044770">
    <property type="entry name" value="MFS_spinster-like"/>
</dbReference>
<evidence type="ECO:0000256" key="6">
    <source>
        <dbReference type="SAM" id="Phobius"/>
    </source>
</evidence>
<gene>
    <name evidence="8" type="ORF">CYJ10_09990</name>
</gene>
<dbReference type="InterPro" id="IPR011701">
    <property type="entry name" value="MFS"/>
</dbReference>
<feature type="transmembrane region" description="Helical" evidence="6">
    <location>
        <begin position="275"/>
        <end position="300"/>
    </location>
</feature>
<evidence type="ECO:0000256" key="1">
    <source>
        <dbReference type="ARBA" id="ARBA00004141"/>
    </source>
</evidence>
<dbReference type="PANTHER" id="PTHR23505">
    <property type="entry name" value="SPINSTER"/>
    <property type="match status" value="1"/>
</dbReference>
<dbReference type="SUPFAM" id="SSF103473">
    <property type="entry name" value="MFS general substrate transporter"/>
    <property type="match status" value="1"/>
</dbReference>
<evidence type="ECO:0000259" key="7">
    <source>
        <dbReference type="PROSITE" id="PS50850"/>
    </source>
</evidence>
<reference evidence="8 9" key="1">
    <citation type="submission" date="2017-12" db="EMBL/GenBank/DDBJ databases">
        <title>Genome sequence of the active heterotrophic nitrifier-denitrifier, Cupriavidus pauculus UM1.</title>
        <authorList>
            <person name="Putonti C."/>
            <person name="Castignetti D."/>
        </authorList>
    </citation>
    <scope>NUCLEOTIDE SEQUENCE [LARGE SCALE GENOMIC DNA]</scope>
    <source>
        <strain evidence="8 9">UM1</strain>
    </source>
</reference>
<keyword evidence="4 6" id="KW-1133">Transmembrane helix</keyword>
<feature type="transmembrane region" description="Helical" evidence="6">
    <location>
        <begin position="338"/>
        <end position="360"/>
    </location>
</feature>
<keyword evidence="5 6" id="KW-0472">Membrane</keyword>
<protein>
    <submittedName>
        <fullName evidence="8">Multidrug DMT transporter permease</fullName>
    </submittedName>
</protein>
<feature type="transmembrane region" description="Helical" evidence="6">
    <location>
        <begin position="62"/>
        <end position="85"/>
    </location>
</feature>
<dbReference type="PROSITE" id="PS50850">
    <property type="entry name" value="MFS"/>
    <property type="match status" value="1"/>
</dbReference>
<dbReference type="Proteomes" id="UP000234341">
    <property type="component" value="Unassembled WGS sequence"/>
</dbReference>
<evidence type="ECO:0000313" key="9">
    <source>
        <dbReference type="Proteomes" id="UP000234341"/>
    </source>
</evidence>
<dbReference type="InterPro" id="IPR020846">
    <property type="entry name" value="MFS_dom"/>
</dbReference>
<dbReference type="RefSeq" id="WP_101681330.1">
    <property type="nucleotide sequence ID" value="NZ_PJRP01000003.1"/>
</dbReference>
<feature type="transmembrane region" description="Helical" evidence="6">
    <location>
        <begin position="243"/>
        <end position="263"/>
    </location>
</feature>
<dbReference type="EMBL" id="PJRP01000003">
    <property type="protein sequence ID" value="PLQ00764.1"/>
    <property type="molecule type" value="Genomic_DNA"/>
</dbReference>
<feature type="domain" description="Major facilitator superfamily (MFS) profile" evidence="7">
    <location>
        <begin position="27"/>
        <end position="427"/>
    </location>
</feature>
<evidence type="ECO:0000256" key="2">
    <source>
        <dbReference type="ARBA" id="ARBA00022448"/>
    </source>
</evidence>
<dbReference type="Gene3D" id="1.20.1250.20">
    <property type="entry name" value="MFS general substrate transporter like domains"/>
    <property type="match status" value="2"/>
</dbReference>
<proteinExistence type="predicted"/>
<evidence type="ECO:0000256" key="4">
    <source>
        <dbReference type="ARBA" id="ARBA00022989"/>
    </source>
</evidence>
<dbReference type="AlphaFoldDB" id="A0A2N5CEX7"/>
<feature type="transmembrane region" description="Helical" evidence="6">
    <location>
        <begin position="97"/>
        <end position="115"/>
    </location>
</feature>
<organism evidence="8 9">
    <name type="scientific">Cupriavidus pauculus</name>
    <dbReference type="NCBI Taxonomy" id="82633"/>
    <lineage>
        <taxon>Bacteria</taxon>
        <taxon>Pseudomonadati</taxon>
        <taxon>Pseudomonadota</taxon>
        <taxon>Betaproteobacteria</taxon>
        <taxon>Burkholderiales</taxon>
        <taxon>Burkholderiaceae</taxon>
        <taxon>Cupriavidus</taxon>
    </lineage>
</organism>
<evidence type="ECO:0000256" key="3">
    <source>
        <dbReference type="ARBA" id="ARBA00022692"/>
    </source>
</evidence>
<accession>A0A2N5CEX7</accession>
<dbReference type="Pfam" id="PF07690">
    <property type="entry name" value="MFS_1"/>
    <property type="match status" value="1"/>
</dbReference>
<evidence type="ECO:0000313" key="8">
    <source>
        <dbReference type="EMBL" id="PLQ00764.1"/>
    </source>
</evidence>